<dbReference type="PROSITE" id="PS51257">
    <property type="entry name" value="PROKAR_LIPOPROTEIN"/>
    <property type="match status" value="1"/>
</dbReference>
<feature type="chain" id="PRO_5008013738" description="DUF4842 domain-containing protein" evidence="2">
    <location>
        <begin position="22"/>
        <end position="747"/>
    </location>
</feature>
<evidence type="ECO:0000313" key="5">
    <source>
        <dbReference type="Proteomes" id="UP000095591"/>
    </source>
</evidence>
<dbReference type="NCBIfam" id="TIGR04456">
    <property type="entry name" value="LruC_dom"/>
    <property type="match status" value="1"/>
</dbReference>
<feature type="region of interest" description="Disordered" evidence="1">
    <location>
        <begin position="30"/>
        <end position="51"/>
    </location>
</feature>
<dbReference type="InterPro" id="IPR031025">
    <property type="entry name" value="LruC_dom"/>
</dbReference>
<organism evidence="4 5">
    <name type="scientific">Parabacteroides distasonis</name>
    <dbReference type="NCBI Taxonomy" id="823"/>
    <lineage>
        <taxon>Bacteria</taxon>
        <taxon>Pseudomonadati</taxon>
        <taxon>Bacteroidota</taxon>
        <taxon>Bacteroidia</taxon>
        <taxon>Bacteroidales</taxon>
        <taxon>Tannerellaceae</taxon>
        <taxon>Parabacteroides</taxon>
    </lineage>
</organism>
<dbReference type="Proteomes" id="UP000095591">
    <property type="component" value="Unassembled WGS sequence"/>
</dbReference>
<feature type="signal peptide" evidence="2">
    <location>
        <begin position="1"/>
        <end position="21"/>
    </location>
</feature>
<evidence type="ECO:0000259" key="3">
    <source>
        <dbReference type="Pfam" id="PF16130"/>
    </source>
</evidence>
<feature type="region of interest" description="Disordered" evidence="1">
    <location>
        <begin position="465"/>
        <end position="485"/>
    </location>
</feature>
<dbReference type="Pfam" id="PF16130">
    <property type="entry name" value="DUF4842"/>
    <property type="match status" value="1"/>
</dbReference>
<keyword evidence="2" id="KW-0732">Signal</keyword>
<proteinExistence type="predicted"/>
<name>A0A173VD29_PARDI</name>
<dbReference type="RefSeq" id="WP_057319645.1">
    <property type="nucleotide sequence ID" value="NZ_CYXP01000006.1"/>
</dbReference>
<gene>
    <name evidence="4" type="ORF">ERS852429_02832</name>
</gene>
<evidence type="ECO:0000313" key="4">
    <source>
        <dbReference type="EMBL" id="CUN24117.1"/>
    </source>
</evidence>
<accession>A0A173VD29</accession>
<dbReference type="AlphaFoldDB" id="A0A173VD29"/>
<sequence>MKTMIKSTMKCVAIALCVLLAACTTDVYEPKPDPVPPTPEKPDPSLPNDFNQSTATIRQMTLTVEVNDEFNGQYDYQVWVYDVNPFYADDAKPLYGGVANGNKPYVRTMTLPQALETIYIMQIDPRKGKSVKTVLVDPSMKDLACDFKPASAVGTTTKSLLRSGEDNYNSGKARLISAQEFFNMASKDKGSITLYEGEYKLVGEGYEAKALTLVGSVTLYVEGALSVSTLIGSIGATIVLDQKGSLKILEADGQSQGNGARLVVKSGAKFGEPDDSFKPAYKLVDYDLENYGEVILSGYRSKNHAVELINYGTIKATNINMTAENSGNGGRIENHCKINVEAGLSLYNVGMFLGASTLLEARYMDAKEIECEMEKYSIFRITDTDDVSGQNLASFKSWNKIECKDSDYALLDFTQINLSGGTLSLDGNLELLGDLWKGNELSKNLTLSGGSKQVDKNASIAIPAGDCTGDGNQGSTNPPSNPNYPIEVPNGPYYTFAMEDNWPAFGDYDMNDLVLGIQSQLVMDGANNVESMILTVNLIAVGATKTLGAGIQFDRLTTAKITKASVPNGVFANNGYFESANEIESNPSAAVLPLFDDAHRIMGNVDKRVPVNTFNNANDYGIRTLQYEVEFNSPVSSDDLDMFYLNFFIVNGGNAQNRSEVHLAGYKPTDRVKAETNNYVANDPDNSDKTMWGFIIPMSDFKYASEVVSIDQAYPAFKEWSASSGTSQKNWYMNPEEKYVYHKPVKK</sequence>
<evidence type="ECO:0000256" key="2">
    <source>
        <dbReference type="SAM" id="SignalP"/>
    </source>
</evidence>
<dbReference type="EMBL" id="CYXP01000006">
    <property type="protein sequence ID" value="CUN24117.1"/>
    <property type="molecule type" value="Genomic_DNA"/>
</dbReference>
<evidence type="ECO:0000256" key="1">
    <source>
        <dbReference type="SAM" id="MobiDB-lite"/>
    </source>
</evidence>
<dbReference type="InterPro" id="IPR032295">
    <property type="entry name" value="DUF4842"/>
</dbReference>
<protein>
    <recommendedName>
        <fullName evidence="3">DUF4842 domain-containing protein</fullName>
    </recommendedName>
</protein>
<feature type="domain" description="DUF4842" evidence="3">
    <location>
        <begin position="527"/>
        <end position="732"/>
    </location>
</feature>
<reference evidence="4 5" key="1">
    <citation type="submission" date="2015-09" db="EMBL/GenBank/DDBJ databases">
        <authorList>
            <consortium name="Pathogen Informatics"/>
        </authorList>
    </citation>
    <scope>NUCLEOTIDE SEQUENCE [LARGE SCALE GENOMIC DNA]</scope>
    <source>
        <strain evidence="4 5">2789STDY5608872</strain>
    </source>
</reference>